<name>A0A4R8DGM3_9BACT</name>
<feature type="domain" description="SusD-like N-terminal" evidence="7">
    <location>
        <begin position="88"/>
        <end position="213"/>
    </location>
</feature>
<comment type="similarity">
    <text evidence="2">Belongs to the SusD family.</text>
</comment>
<gene>
    <name evidence="8" type="ORF">EDB95_4091</name>
</gene>
<dbReference type="Proteomes" id="UP000294498">
    <property type="component" value="Unassembled WGS sequence"/>
</dbReference>
<dbReference type="Gene3D" id="1.25.40.390">
    <property type="match status" value="1"/>
</dbReference>
<proteinExistence type="inferred from homology"/>
<dbReference type="SUPFAM" id="SSF48452">
    <property type="entry name" value="TPR-like"/>
    <property type="match status" value="1"/>
</dbReference>
<keyword evidence="4" id="KW-0472">Membrane</keyword>
<dbReference type="AlphaFoldDB" id="A0A4R8DGM3"/>
<evidence type="ECO:0000256" key="1">
    <source>
        <dbReference type="ARBA" id="ARBA00004442"/>
    </source>
</evidence>
<accession>A0A4R8DGM3</accession>
<evidence type="ECO:0000256" key="3">
    <source>
        <dbReference type="ARBA" id="ARBA00022729"/>
    </source>
</evidence>
<dbReference type="InterPro" id="IPR033985">
    <property type="entry name" value="SusD-like_N"/>
</dbReference>
<evidence type="ECO:0000256" key="2">
    <source>
        <dbReference type="ARBA" id="ARBA00006275"/>
    </source>
</evidence>
<dbReference type="EMBL" id="SODV01000002">
    <property type="protein sequence ID" value="TDW96266.1"/>
    <property type="molecule type" value="Genomic_DNA"/>
</dbReference>
<evidence type="ECO:0000259" key="7">
    <source>
        <dbReference type="Pfam" id="PF14322"/>
    </source>
</evidence>
<evidence type="ECO:0000256" key="4">
    <source>
        <dbReference type="ARBA" id="ARBA00023136"/>
    </source>
</evidence>
<protein>
    <submittedName>
        <fullName evidence="8">Putative outer membrane starch-binding protein</fullName>
    </submittedName>
</protein>
<comment type="caution">
    <text evidence="8">The sequence shown here is derived from an EMBL/GenBank/DDBJ whole genome shotgun (WGS) entry which is preliminary data.</text>
</comment>
<reference evidence="8 9" key="1">
    <citation type="submission" date="2019-03" db="EMBL/GenBank/DDBJ databases">
        <title>Genomic Encyclopedia of Type Strains, Phase IV (KMG-IV): sequencing the most valuable type-strain genomes for metagenomic binning, comparative biology and taxonomic classification.</title>
        <authorList>
            <person name="Goeker M."/>
        </authorList>
    </citation>
    <scope>NUCLEOTIDE SEQUENCE [LARGE SCALE GENOMIC DNA]</scope>
    <source>
        <strain evidence="8 9">DSM 100059</strain>
    </source>
</reference>
<dbReference type="Pfam" id="PF14322">
    <property type="entry name" value="SusD-like_3"/>
    <property type="match status" value="1"/>
</dbReference>
<dbReference type="InterPro" id="IPR012944">
    <property type="entry name" value="SusD_RagB_dom"/>
</dbReference>
<organism evidence="8 9">
    <name type="scientific">Dinghuibacter silviterrae</name>
    <dbReference type="NCBI Taxonomy" id="1539049"/>
    <lineage>
        <taxon>Bacteria</taxon>
        <taxon>Pseudomonadati</taxon>
        <taxon>Bacteroidota</taxon>
        <taxon>Chitinophagia</taxon>
        <taxon>Chitinophagales</taxon>
        <taxon>Chitinophagaceae</taxon>
        <taxon>Dinghuibacter</taxon>
    </lineage>
</organism>
<dbReference type="GO" id="GO:0009279">
    <property type="term" value="C:cell outer membrane"/>
    <property type="evidence" value="ECO:0007669"/>
    <property type="project" value="UniProtKB-SubCell"/>
</dbReference>
<dbReference type="InterPro" id="IPR011990">
    <property type="entry name" value="TPR-like_helical_dom_sf"/>
</dbReference>
<keyword evidence="5" id="KW-0998">Cell outer membrane</keyword>
<comment type="subcellular location">
    <subcellularLocation>
        <location evidence="1">Cell outer membrane</location>
    </subcellularLocation>
</comment>
<keyword evidence="9" id="KW-1185">Reference proteome</keyword>
<evidence type="ECO:0000256" key="5">
    <source>
        <dbReference type="ARBA" id="ARBA00023237"/>
    </source>
</evidence>
<evidence type="ECO:0000313" key="9">
    <source>
        <dbReference type="Proteomes" id="UP000294498"/>
    </source>
</evidence>
<dbReference type="Pfam" id="PF07980">
    <property type="entry name" value="SusD_RagB"/>
    <property type="match status" value="1"/>
</dbReference>
<feature type="domain" description="RagB/SusD" evidence="6">
    <location>
        <begin position="312"/>
        <end position="453"/>
    </location>
</feature>
<evidence type="ECO:0000259" key="6">
    <source>
        <dbReference type="Pfam" id="PF07980"/>
    </source>
</evidence>
<keyword evidence="3" id="KW-0732">Signal</keyword>
<sequence>MTLLSSCNKLLTVPDNVAGQIVTTQVFSDSLNATGGVLGMYSSTLWDNWYPDIYGGLGADELLCNSLTNTTNLAYYRDSLYAGAPTIASTSTSFYDNYYNSTAIYLANAALEALATDSLLSTSYRNQLEGECTFMRAFYYFYLVNRFGNVPYVTSTNYMVNQRLPATPASAIYNSMEQDLLAARQQMRPAYPSAGKLRPNRYTADALLARVYLYNQQWSNAETRCDSILNSGMYALVANLDNVFLDQSQEAIWQIGNNSTYYPKIAPASGTPFTPIFSFLAPTYSLSPFVLQAFEPGDLRQAHWTGTSKVGATTYPYPYKYKNSLFSNPHNTTEDLMVFRLAEIYLIRAEARAQQGNYTGAMQDIDVIRNRAGLGDTTVSNLQQAMGVILHERQTELFTEWGHRWFDLKRTDSINAVLGREKPWWPADGHAALYPIPYNDLLYNPTLVQNPGY</sequence>
<evidence type="ECO:0000313" key="8">
    <source>
        <dbReference type="EMBL" id="TDW96266.1"/>
    </source>
</evidence>